<evidence type="ECO:0000313" key="2">
    <source>
        <dbReference type="EMBL" id="TMQ52585.1"/>
    </source>
</evidence>
<name>A0A538SMK2_UNCEI</name>
<keyword evidence="1" id="KW-0812">Transmembrane</keyword>
<comment type="caution">
    <text evidence="2">The sequence shown here is derived from an EMBL/GenBank/DDBJ whole genome shotgun (WGS) entry which is preliminary data.</text>
</comment>
<organism evidence="2 3">
    <name type="scientific">Eiseniibacteriota bacterium</name>
    <dbReference type="NCBI Taxonomy" id="2212470"/>
    <lineage>
        <taxon>Bacteria</taxon>
        <taxon>Candidatus Eiseniibacteriota</taxon>
    </lineage>
</organism>
<dbReference type="EMBL" id="VBOU01000096">
    <property type="protein sequence ID" value="TMQ52585.1"/>
    <property type="molecule type" value="Genomic_DNA"/>
</dbReference>
<keyword evidence="1" id="KW-0472">Membrane</keyword>
<proteinExistence type="predicted"/>
<reference evidence="2 3" key="1">
    <citation type="journal article" date="2019" name="Nat. Microbiol.">
        <title>Mediterranean grassland soil C-N compound turnover is dependent on rainfall and depth, and is mediated by genomically divergent microorganisms.</title>
        <authorList>
            <person name="Diamond S."/>
            <person name="Andeer P.F."/>
            <person name="Li Z."/>
            <person name="Crits-Christoph A."/>
            <person name="Burstein D."/>
            <person name="Anantharaman K."/>
            <person name="Lane K.R."/>
            <person name="Thomas B.C."/>
            <person name="Pan C."/>
            <person name="Northen T.R."/>
            <person name="Banfield J.F."/>
        </authorList>
    </citation>
    <scope>NUCLEOTIDE SEQUENCE [LARGE SCALE GENOMIC DNA]</scope>
    <source>
        <strain evidence="2">WS_4</strain>
    </source>
</reference>
<protein>
    <submittedName>
        <fullName evidence="2">Uncharacterized protein</fullName>
    </submittedName>
</protein>
<accession>A0A538SMK2</accession>
<dbReference type="AlphaFoldDB" id="A0A538SMK2"/>
<sequence>MRELIKKWTVIAAVSVVVTVVATEWMSGTPWPLLILRSGLALGIIVLAGWCSSLVLMRTALRRYYEQRRTAEIESRPRSQR</sequence>
<dbReference type="Proteomes" id="UP000319829">
    <property type="component" value="Unassembled WGS sequence"/>
</dbReference>
<evidence type="ECO:0000313" key="3">
    <source>
        <dbReference type="Proteomes" id="UP000319829"/>
    </source>
</evidence>
<gene>
    <name evidence="2" type="ORF">E6K74_11805</name>
</gene>
<evidence type="ECO:0000256" key="1">
    <source>
        <dbReference type="SAM" id="Phobius"/>
    </source>
</evidence>
<keyword evidence="1" id="KW-1133">Transmembrane helix</keyword>
<feature type="transmembrane region" description="Helical" evidence="1">
    <location>
        <begin position="38"/>
        <end position="61"/>
    </location>
</feature>